<evidence type="ECO:0000256" key="1">
    <source>
        <dbReference type="ARBA" id="ARBA00000822"/>
    </source>
</evidence>
<comment type="caution">
    <text evidence="12">Lacks conserved residue(s) required for the propagation of feature annotation.</text>
</comment>
<dbReference type="InterPro" id="IPR050314">
    <property type="entry name" value="Glycosyl_Hydrlase_18"/>
</dbReference>
<keyword evidence="9" id="KW-0119">Carbohydrate metabolism</keyword>
<dbReference type="GO" id="GO:0005576">
    <property type="term" value="C:extracellular region"/>
    <property type="evidence" value="ECO:0007669"/>
    <property type="project" value="UniProtKB-SubCell"/>
</dbReference>
<keyword evidence="5" id="KW-0964">Secreted</keyword>
<keyword evidence="8" id="KW-0146">Chitin degradation</keyword>
<keyword evidence="6 12" id="KW-0147">Chitin-binding</keyword>
<feature type="disulfide bond" evidence="12">
    <location>
        <begin position="66"/>
        <end position="80"/>
    </location>
</feature>
<keyword evidence="7 13" id="KW-0378">Hydrolase</keyword>
<dbReference type="Gene3D" id="3.20.20.80">
    <property type="entry name" value="Glycosidases"/>
    <property type="match status" value="1"/>
</dbReference>
<dbReference type="PANTHER" id="PTHR11177">
    <property type="entry name" value="CHITINASE"/>
    <property type="match status" value="1"/>
</dbReference>
<feature type="disulfide bond" evidence="12">
    <location>
        <begin position="84"/>
        <end position="88"/>
    </location>
</feature>
<feature type="domain" description="GH18" evidence="16">
    <location>
        <begin position="105"/>
        <end position="463"/>
    </location>
</feature>
<keyword evidence="10 13" id="KW-0326">Glycosidase</keyword>
<dbReference type="InterPro" id="IPR029070">
    <property type="entry name" value="Chitinase_insertion_sf"/>
</dbReference>
<sequence length="1096" mass="122826">MENFTITVMTSWFIAYGCNGACCGPDGWCGYGPDFCGTGCISNCNAKAECGRYANPPGKTCVLNVCCSEHGFCGSTRDFCTGGCQSNCVEHPQPPPGSPQGRVLSRVIGYYEAWNAFSNCRRTLPSDLPLDALTHVNYAFTFLDPVTYEVTPMDGSTSTQLFHSTTAIKKLKPGLEVWASLGGWTFSDNHTVTQPLLGDIARSAAKRQQFANHVLRFLDTYSFDGIDIDWEYPGASDRGGRPEDVPNFVLLMKTLRETLNKSPRRLGTSFTVPASLWYLRWFDVPGLLQYSDFTNIMSYDLHGTWDRDNVLGNIIRPHTNLTEIKLACELLWRVGVKPSQVSLGFGFYGRSFTLADPSCSTPGACRFSDGGAPGKCTASPGYLGYYEIQDIIAQNPGITVHHDQEAAIKHITWSGNQWIAYDDADTFKQKVDWANSVGFSGSLIWASDLDDNMQTAHQGLTGKTVTNNDRILAESNALYAKSELQRSFNTQCEVKECVKPDVYQPYSIHSYCNPGDTLVGFDNADCPDSGFKPICCPVIKYPSDCIWRGGGSDCNGQCHEDTSTCRRGSKAFCCKDPSYDRNMRMRGCRWTVCNGHCQGLETEMAKSKCGFYHERLCCMNWVDTGPALKNCHWVGRGDCADNTCSPSEVTVKRSTAGDGAVCAWFRQKSLCCTADRTTEAFMCRRTYCDIYPWDCPPDTGYDDNPPEDEFTPEIDSPWWANGGHDELRRAAADSGDELPPGLEFVEPDGEHQNLTIRELNALEKRAPSRREYVIWVIIDGKKVKLTIRALPYPGPSKMFNGKNGRTAYKFVIRQQAGTCATTSLETLPAMANPNGQEERYEADHPIELQYMQWFLEAVTTSRRPDGTKLPTNLRLNTFNLKRFMQAWNGGPSSSGSSSHGISAGLFPRPASNVPVIWDRMNLNDRMFSILGSNYNRAPFRLIPRTINNMKGKVFALQQPFDLPTWLTTVAEAAEADIGEEDWLEPLREIVSIWRYLWSPEVLPTIQRQRRQMRQQMATASVSLTGLNNLADIWEDFDINYWYTTAQHTREFLRNAVQRAAEVYERDPEHRPANWDRVTAQLDEILYQMDRFGGGLP</sequence>
<dbReference type="Gene3D" id="3.10.50.10">
    <property type="match status" value="1"/>
</dbReference>
<evidence type="ECO:0000256" key="10">
    <source>
        <dbReference type="ARBA" id="ARBA00023295"/>
    </source>
</evidence>
<evidence type="ECO:0000313" key="17">
    <source>
        <dbReference type="EMBL" id="KAK4215779.1"/>
    </source>
</evidence>
<evidence type="ECO:0000313" key="18">
    <source>
        <dbReference type="Proteomes" id="UP001301769"/>
    </source>
</evidence>
<comment type="caution">
    <text evidence="17">The sequence shown here is derived from an EMBL/GenBank/DDBJ whole genome shotgun (WGS) entry which is preliminary data.</text>
</comment>
<dbReference type="Pfam" id="PF00187">
    <property type="entry name" value="Chitin_bind_1"/>
    <property type="match status" value="1"/>
</dbReference>
<evidence type="ECO:0000256" key="11">
    <source>
        <dbReference type="ARBA" id="ARBA00023326"/>
    </source>
</evidence>
<evidence type="ECO:0000259" key="15">
    <source>
        <dbReference type="PROSITE" id="PS50941"/>
    </source>
</evidence>
<dbReference type="EMBL" id="MU858076">
    <property type="protein sequence ID" value="KAK4215779.1"/>
    <property type="molecule type" value="Genomic_DNA"/>
</dbReference>
<evidence type="ECO:0000259" key="16">
    <source>
        <dbReference type="PROSITE" id="PS51910"/>
    </source>
</evidence>
<keyword evidence="14" id="KW-0732">Signal</keyword>
<dbReference type="InterPro" id="IPR001579">
    <property type="entry name" value="Glyco_hydro_18_chit_AS"/>
</dbReference>
<dbReference type="InterPro" id="IPR001223">
    <property type="entry name" value="Glyco_hydro18_cat"/>
</dbReference>
<evidence type="ECO:0000256" key="8">
    <source>
        <dbReference type="ARBA" id="ARBA00023024"/>
    </source>
</evidence>
<dbReference type="InterPro" id="IPR018371">
    <property type="entry name" value="Chitin-binding_1_CS"/>
</dbReference>
<evidence type="ECO:0000256" key="7">
    <source>
        <dbReference type="ARBA" id="ARBA00022801"/>
    </source>
</evidence>
<dbReference type="Pfam" id="PF00704">
    <property type="entry name" value="Glyco_hydro_18"/>
    <property type="match status" value="1"/>
</dbReference>
<proteinExistence type="inferred from homology"/>
<dbReference type="SUPFAM" id="SSF51445">
    <property type="entry name" value="(Trans)glycosidases"/>
    <property type="match status" value="1"/>
</dbReference>
<comment type="similarity">
    <text evidence="3">Belongs to the glycosyl hydrolase 18 family. Chitinase class V subfamily.</text>
</comment>
<dbReference type="Proteomes" id="UP001301769">
    <property type="component" value="Unassembled WGS sequence"/>
</dbReference>
<dbReference type="InterPro" id="IPR017853">
    <property type="entry name" value="GH"/>
</dbReference>
<dbReference type="SUPFAM" id="SSF54556">
    <property type="entry name" value="Chitinase insertion domain"/>
    <property type="match status" value="1"/>
</dbReference>
<dbReference type="AlphaFoldDB" id="A0AAN6YAN0"/>
<evidence type="ECO:0000256" key="13">
    <source>
        <dbReference type="RuleBase" id="RU000489"/>
    </source>
</evidence>
<dbReference type="GO" id="GO:0000272">
    <property type="term" value="P:polysaccharide catabolic process"/>
    <property type="evidence" value="ECO:0007669"/>
    <property type="project" value="UniProtKB-KW"/>
</dbReference>
<evidence type="ECO:0000256" key="12">
    <source>
        <dbReference type="PROSITE-ProRule" id="PRU00261"/>
    </source>
</evidence>
<protein>
    <recommendedName>
        <fullName evidence="4">chitinase</fullName>
        <ecNumber evidence="4">3.2.1.14</ecNumber>
    </recommendedName>
</protein>
<evidence type="ECO:0000256" key="3">
    <source>
        <dbReference type="ARBA" id="ARBA00008682"/>
    </source>
</evidence>
<evidence type="ECO:0000256" key="4">
    <source>
        <dbReference type="ARBA" id="ARBA00012729"/>
    </source>
</evidence>
<evidence type="ECO:0000256" key="9">
    <source>
        <dbReference type="ARBA" id="ARBA00023277"/>
    </source>
</evidence>
<reference evidence="17" key="2">
    <citation type="submission" date="2023-05" db="EMBL/GenBank/DDBJ databases">
        <authorList>
            <consortium name="Lawrence Berkeley National Laboratory"/>
            <person name="Steindorff A."/>
            <person name="Hensen N."/>
            <person name="Bonometti L."/>
            <person name="Westerberg I."/>
            <person name="Brannstrom I.O."/>
            <person name="Guillou S."/>
            <person name="Cros-Aarteil S."/>
            <person name="Calhoun S."/>
            <person name="Haridas S."/>
            <person name="Kuo A."/>
            <person name="Mondo S."/>
            <person name="Pangilinan J."/>
            <person name="Riley R."/>
            <person name="Labutti K."/>
            <person name="Andreopoulos B."/>
            <person name="Lipzen A."/>
            <person name="Chen C."/>
            <person name="Yanf M."/>
            <person name="Daum C."/>
            <person name="Ng V."/>
            <person name="Clum A."/>
            <person name="Ohm R."/>
            <person name="Martin F."/>
            <person name="Silar P."/>
            <person name="Natvig D."/>
            <person name="Lalanne C."/>
            <person name="Gautier V."/>
            <person name="Ament-Velasquez S.L."/>
            <person name="Kruys A."/>
            <person name="Hutchinson M.I."/>
            <person name="Powell A.J."/>
            <person name="Barry K."/>
            <person name="Miller A.N."/>
            <person name="Grigoriev I.V."/>
            <person name="Debuchy R."/>
            <person name="Gladieux P."/>
            <person name="Thoren M.H."/>
            <person name="Johannesson H."/>
        </authorList>
    </citation>
    <scope>NUCLEOTIDE SEQUENCE</scope>
    <source>
        <strain evidence="17">PSN293</strain>
    </source>
</reference>
<keyword evidence="12" id="KW-1015">Disulfide bond</keyword>
<accession>A0AAN6YAN0</accession>
<evidence type="ECO:0000256" key="2">
    <source>
        <dbReference type="ARBA" id="ARBA00004613"/>
    </source>
</evidence>
<evidence type="ECO:0000256" key="6">
    <source>
        <dbReference type="ARBA" id="ARBA00022669"/>
    </source>
</evidence>
<dbReference type="Gene3D" id="3.30.60.10">
    <property type="entry name" value="Endochitinase-like"/>
    <property type="match status" value="2"/>
</dbReference>
<dbReference type="GO" id="GO:0008843">
    <property type="term" value="F:endochitinase activity"/>
    <property type="evidence" value="ECO:0007669"/>
    <property type="project" value="UniProtKB-EC"/>
</dbReference>
<dbReference type="PROSITE" id="PS00026">
    <property type="entry name" value="CHIT_BIND_I_1"/>
    <property type="match status" value="1"/>
</dbReference>
<dbReference type="CDD" id="cd00035">
    <property type="entry name" value="ChtBD1"/>
    <property type="match status" value="1"/>
</dbReference>
<feature type="chain" id="PRO_5042836682" description="chitinase" evidence="14">
    <location>
        <begin position="21"/>
        <end position="1096"/>
    </location>
</feature>
<feature type="signal peptide" evidence="14">
    <location>
        <begin position="1"/>
        <end position="20"/>
    </location>
</feature>
<comment type="subcellular location">
    <subcellularLocation>
        <location evidence="2">Secreted</location>
    </subcellularLocation>
</comment>
<comment type="catalytic activity">
    <reaction evidence="1">
        <text>Random endo-hydrolysis of N-acetyl-beta-D-glucosaminide (1-&gt;4)-beta-linkages in chitin and chitodextrins.</text>
        <dbReference type="EC" id="3.2.1.14"/>
    </reaction>
</comment>
<dbReference type="InterPro" id="IPR011583">
    <property type="entry name" value="Chitinase_II/V-like_cat"/>
</dbReference>
<dbReference type="EC" id="3.2.1.14" evidence="4"/>
<reference evidence="17" key="1">
    <citation type="journal article" date="2023" name="Mol. Phylogenet. Evol.">
        <title>Genome-scale phylogeny and comparative genomics of the fungal order Sordariales.</title>
        <authorList>
            <person name="Hensen N."/>
            <person name="Bonometti L."/>
            <person name="Westerberg I."/>
            <person name="Brannstrom I.O."/>
            <person name="Guillou S."/>
            <person name="Cros-Aarteil S."/>
            <person name="Calhoun S."/>
            <person name="Haridas S."/>
            <person name="Kuo A."/>
            <person name="Mondo S."/>
            <person name="Pangilinan J."/>
            <person name="Riley R."/>
            <person name="LaButti K."/>
            <person name="Andreopoulos B."/>
            <person name="Lipzen A."/>
            <person name="Chen C."/>
            <person name="Yan M."/>
            <person name="Daum C."/>
            <person name="Ng V."/>
            <person name="Clum A."/>
            <person name="Steindorff A."/>
            <person name="Ohm R.A."/>
            <person name="Martin F."/>
            <person name="Silar P."/>
            <person name="Natvig D.O."/>
            <person name="Lalanne C."/>
            <person name="Gautier V."/>
            <person name="Ament-Velasquez S.L."/>
            <person name="Kruys A."/>
            <person name="Hutchinson M.I."/>
            <person name="Powell A.J."/>
            <person name="Barry K."/>
            <person name="Miller A.N."/>
            <person name="Grigoriev I.V."/>
            <person name="Debuchy R."/>
            <person name="Gladieux P."/>
            <person name="Hiltunen Thoren M."/>
            <person name="Johannesson H."/>
        </authorList>
    </citation>
    <scope>NUCLEOTIDE SEQUENCE</scope>
    <source>
        <strain evidence="17">PSN293</strain>
    </source>
</reference>
<keyword evidence="18" id="KW-1185">Reference proteome</keyword>
<dbReference type="InterPro" id="IPR001002">
    <property type="entry name" value="Chitin-bd_1"/>
</dbReference>
<dbReference type="PANTHER" id="PTHR11177:SF397">
    <property type="entry name" value="CHITINASE"/>
    <property type="match status" value="1"/>
</dbReference>
<evidence type="ECO:0000256" key="14">
    <source>
        <dbReference type="SAM" id="SignalP"/>
    </source>
</evidence>
<evidence type="ECO:0000256" key="5">
    <source>
        <dbReference type="ARBA" id="ARBA00022525"/>
    </source>
</evidence>
<dbReference type="PROSITE" id="PS51910">
    <property type="entry name" value="GH18_2"/>
    <property type="match status" value="1"/>
</dbReference>
<name>A0AAN6YAN0_9PEZI</name>
<dbReference type="PROSITE" id="PS50941">
    <property type="entry name" value="CHIT_BIND_I_2"/>
    <property type="match status" value="1"/>
</dbReference>
<dbReference type="GO" id="GO:0006032">
    <property type="term" value="P:chitin catabolic process"/>
    <property type="evidence" value="ECO:0007669"/>
    <property type="project" value="UniProtKB-KW"/>
</dbReference>
<dbReference type="SMART" id="SM00636">
    <property type="entry name" value="Glyco_18"/>
    <property type="match status" value="1"/>
</dbReference>
<dbReference type="PROSITE" id="PS01095">
    <property type="entry name" value="GH18_1"/>
    <property type="match status" value="1"/>
</dbReference>
<feature type="domain" description="Chitin-binding type-1" evidence="15">
    <location>
        <begin position="47"/>
        <end position="90"/>
    </location>
</feature>
<dbReference type="InterPro" id="IPR036861">
    <property type="entry name" value="Endochitinase-like_sf"/>
</dbReference>
<dbReference type="GO" id="GO:0008061">
    <property type="term" value="F:chitin binding"/>
    <property type="evidence" value="ECO:0007669"/>
    <property type="project" value="UniProtKB-UniRule"/>
</dbReference>
<organism evidence="17 18">
    <name type="scientific">Rhypophila decipiens</name>
    <dbReference type="NCBI Taxonomy" id="261697"/>
    <lineage>
        <taxon>Eukaryota</taxon>
        <taxon>Fungi</taxon>
        <taxon>Dikarya</taxon>
        <taxon>Ascomycota</taxon>
        <taxon>Pezizomycotina</taxon>
        <taxon>Sordariomycetes</taxon>
        <taxon>Sordariomycetidae</taxon>
        <taxon>Sordariales</taxon>
        <taxon>Naviculisporaceae</taxon>
        <taxon>Rhypophila</taxon>
    </lineage>
</organism>
<dbReference type="SMART" id="SM00270">
    <property type="entry name" value="ChtBD1"/>
    <property type="match status" value="2"/>
</dbReference>
<feature type="disulfide bond" evidence="12">
    <location>
        <begin position="61"/>
        <end position="73"/>
    </location>
</feature>
<dbReference type="SUPFAM" id="SSF57016">
    <property type="entry name" value="Plant lectins/antimicrobial peptides"/>
    <property type="match status" value="2"/>
</dbReference>
<keyword evidence="11" id="KW-0624">Polysaccharide degradation</keyword>
<gene>
    <name evidence="17" type="ORF">QBC37DRAFT_457937</name>
</gene>